<keyword evidence="4 7" id="KW-0812">Transmembrane</keyword>
<dbReference type="NCBIfam" id="TIGR00797">
    <property type="entry name" value="matE"/>
    <property type="match status" value="1"/>
</dbReference>
<protein>
    <submittedName>
        <fullName evidence="8">MATE efflux family protein</fullName>
    </submittedName>
</protein>
<dbReference type="HOGENOM" id="CLU_012893_5_3_12"/>
<dbReference type="EMBL" id="CP002696">
    <property type="protein sequence ID" value="AEE16087.1"/>
    <property type="molecule type" value="Genomic_DNA"/>
</dbReference>
<feature type="transmembrane region" description="Helical" evidence="7">
    <location>
        <begin position="372"/>
        <end position="392"/>
    </location>
</feature>
<evidence type="ECO:0000256" key="3">
    <source>
        <dbReference type="ARBA" id="ARBA00022475"/>
    </source>
</evidence>
<gene>
    <name evidence="8" type="ordered locus">Trebr_0645</name>
</gene>
<evidence type="ECO:0000256" key="5">
    <source>
        <dbReference type="ARBA" id="ARBA00022989"/>
    </source>
</evidence>
<dbReference type="AlphaFoldDB" id="F4LQ66"/>
<evidence type="ECO:0000256" key="4">
    <source>
        <dbReference type="ARBA" id="ARBA00022692"/>
    </source>
</evidence>
<feature type="transmembrane region" description="Helical" evidence="7">
    <location>
        <begin position="102"/>
        <end position="125"/>
    </location>
</feature>
<dbReference type="InterPro" id="IPR002528">
    <property type="entry name" value="MATE_fam"/>
</dbReference>
<feature type="transmembrane region" description="Helical" evidence="7">
    <location>
        <begin position="327"/>
        <end position="352"/>
    </location>
</feature>
<keyword evidence="2" id="KW-0813">Transport</keyword>
<dbReference type="GO" id="GO:0005886">
    <property type="term" value="C:plasma membrane"/>
    <property type="evidence" value="ECO:0007669"/>
    <property type="project" value="UniProtKB-SubCell"/>
</dbReference>
<feature type="transmembrane region" description="Helical" evidence="7">
    <location>
        <begin position="427"/>
        <end position="449"/>
    </location>
</feature>
<dbReference type="RefSeq" id="WP_013757806.1">
    <property type="nucleotide sequence ID" value="NC_015500.1"/>
</dbReference>
<dbReference type="KEGG" id="tbe:Trebr_0645"/>
<keyword evidence="5 7" id="KW-1133">Transmembrane helix</keyword>
<evidence type="ECO:0000313" key="8">
    <source>
        <dbReference type="EMBL" id="AEE16087.1"/>
    </source>
</evidence>
<feature type="transmembrane region" description="Helical" evidence="7">
    <location>
        <begin position="176"/>
        <end position="195"/>
    </location>
</feature>
<keyword evidence="3" id="KW-1003">Cell membrane</keyword>
<feature type="transmembrane region" description="Helical" evidence="7">
    <location>
        <begin position="137"/>
        <end position="164"/>
    </location>
</feature>
<evidence type="ECO:0000313" key="9">
    <source>
        <dbReference type="Proteomes" id="UP000006546"/>
    </source>
</evidence>
<dbReference type="Pfam" id="PF01554">
    <property type="entry name" value="MatE"/>
    <property type="match status" value="2"/>
</dbReference>
<dbReference type="InterPro" id="IPR052031">
    <property type="entry name" value="Membrane_Transporter-Flippase"/>
</dbReference>
<proteinExistence type="predicted"/>
<evidence type="ECO:0000256" key="1">
    <source>
        <dbReference type="ARBA" id="ARBA00004651"/>
    </source>
</evidence>
<dbReference type="GO" id="GO:0015297">
    <property type="term" value="F:antiporter activity"/>
    <property type="evidence" value="ECO:0007669"/>
    <property type="project" value="InterPro"/>
</dbReference>
<dbReference type="eggNOG" id="COG0534">
    <property type="taxonomic scope" value="Bacteria"/>
</dbReference>
<name>F4LQ66_TREBD</name>
<keyword evidence="9" id="KW-1185">Reference proteome</keyword>
<reference evidence="9" key="1">
    <citation type="submission" date="2011-04" db="EMBL/GenBank/DDBJ databases">
        <title>The complete genome of Treponema brennaborense DSM 12168.</title>
        <authorList>
            <person name="Lucas S."/>
            <person name="Han J."/>
            <person name="Lapidus A."/>
            <person name="Bruce D."/>
            <person name="Goodwin L."/>
            <person name="Pitluck S."/>
            <person name="Peters L."/>
            <person name="Kyrpides N."/>
            <person name="Mavromatis K."/>
            <person name="Ivanova N."/>
            <person name="Mikhailova N."/>
            <person name="Pagani I."/>
            <person name="Teshima H."/>
            <person name="Detter J.C."/>
            <person name="Tapia R."/>
            <person name="Han C."/>
            <person name="Land M."/>
            <person name="Hauser L."/>
            <person name="Markowitz V."/>
            <person name="Cheng J.-F."/>
            <person name="Hugenholtz P."/>
            <person name="Woyke T."/>
            <person name="Wu D."/>
            <person name="Gronow S."/>
            <person name="Wellnitz S."/>
            <person name="Brambilla E."/>
            <person name="Klenk H.-P."/>
            <person name="Eisen J.A."/>
        </authorList>
    </citation>
    <scope>NUCLEOTIDE SEQUENCE [LARGE SCALE GENOMIC DNA]</scope>
    <source>
        <strain evidence="9">DSM 12168 / CIP 105900 / DD5/3</strain>
    </source>
</reference>
<feature type="transmembrane region" description="Helical" evidence="7">
    <location>
        <begin position="201"/>
        <end position="219"/>
    </location>
</feature>
<dbReference type="PIRSF" id="PIRSF006603">
    <property type="entry name" value="DinF"/>
    <property type="match status" value="1"/>
</dbReference>
<evidence type="ECO:0000256" key="7">
    <source>
        <dbReference type="SAM" id="Phobius"/>
    </source>
</evidence>
<keyword evidence="6 7" id="KW-0472">Membrane</keyword>
<dbReference type="GO" id="GO:0042910">
    <property type="term" value="F:xenobiotic transmembrane transporter activity"/>
    <property type="evidence" value="ECO:0007669"/>
    <property type="project" value="InterPro"/>
</dbReference>
<accession>F4LQ66</accession>
<organism evidence="8 9">
    <name type="scientific">Treponema brennaborense (strain DSM 12168 / CIP 105900 / DD5/3)</name>
    <dbReference type="NCBI Taxonomy" id="906968"/>
    <lineage>
        <taxon>Bacteria</taxon>
        <taxon>Pseudomonadati</taxon>
        <taxon>Spirochaetota</taxon>
        <taxon>Spirochaetia</taxon>
        <taxon>Spirochaetales</taxon>
        <taxon>Treponemataceae</taxon>
        <taxon>Treponema</taxon>
    </lineage>
</organism>
<evidence type="ECO:0000256" key="6">
    <source>
        <dbReference type="ARBA" id="ARBA00023136"/>
    </source>
</evidence>
<dbReference type="PANTHER" id="PTHR43549:SF3">
    <property type="entry name" value="MULTIDRUG RESISTANCE PROTEIN YPNP-RELATED"/>
    <property type="match status" value="1"/>
</dbReference>
<feature type="transmembrane region" description="Helical" evidence="7">
    <location>
        <begin position="70"/>
        <end position="90"/>
    </location>
</feature>
<dbReference type="InterPro" id="IPR048279">
    <property type="entry name" value="MdtK-like"/>
</dbReference>
<feature type="transmembrane region" description="Helical" evidence="7">
    <location>
        <begin position="404"/>
        <end position="421"/>
    </location>
</feature>
<feature type="transmembrane region" description="Helical" evidence="7">
    <location>
        <begin position="21"/>
        <end position="38"/>
    </location>
</feature>
<dbReference type="PANTHER" id="PTHR43549">
    <property type="entry name" value="MULTIDRUG RESISTANCE PROTEIN YPNP-RELATED"/>
    <property type="match status" value="1"/>
</dbReference>
<sequence>MKYTIDAKESQRRTDILCGNQWRVIFAVALPLVFYNSLSQIFQFADTLIAAHLSADVVSTVSFISQIQTMLAAIGSGLALGGGIIIARCYGAGDMDEVRKQISTLFFLAIIGGGAVLALIVPFAYPLLALLRMPEDLIAGGTAYLIIEVSGLISVFVNTIYFAIEKSRGNTKAIMVYNTLVLVLKTLLNVVFIYGFKGGMLLLPTATLIANSVVTAAAVRRLRSKKNPFRISFRLCSFKRSTILPILKLSVPVFLEKFVFAFGKVIVNSMSASYGSLTVGALGVSNRIGGLATNPPTGFQEAEATLISQNLGNRNIDRALQIFRKTFCINMLFACVCFILMSVFQTPLVQLFAKGDPAFAEQIRKIYRYERYASILIAASTSVMGLLYGFGYTKISMTLNIVRLFVYRIPPLWILMKWTALDSEAVGIAMLISNGLIGITATAVSIVLVRRIRRQHGGRAITDGFGRKTRSVCG</sequence>
<comment type="subcellular location">
    <subcellularLocation>
        <location evidence="1">Cell membrane</location>
        <topology evidence="1">Multi-pass membrane protein</topology>
    </subcellularLocation>
</comment>
<dbReference type="OrthoDB" id="385629at2"/>
<dbReference type="Proteomes" id="UP000006546">
    <property type="component" value="Chromosome"/>
</dbReference>
<evidence type="ECO:0000256" key="2">
    <source>
        <dbReference type="ARBA" id="ARBA00022448"/>
    </source>
</evidence>
<dbReference type="CDD" id="cd13138">
    <property type="entry name" value="MATE_yoeA_like"/>
    <property type="match status" value="1"/>
</dbReference>
<dbReference type="STRING" id="906968.Trebr_0645"/>